<evidence type="ECO:0000256" key="7">
    <source>
        <dbReference type="ARBA" id="ARBA00023065"/>
    </source>
</evidence>
<keyword evidence="17" id="KW-1185">Reference proteome</keyword>
<comment type="function">
    <text evidence="11">Component of the F(0) channel, it forms part of the peripheral stalk, linking F(1) to F(0). The b'-subunit is a diverged and duplicated form of b found in plants and photosynthetic bacteria.</text>
</comment>
<dbReference type="InterPro" id="IPR002146">
    <property type="entry name" value="ATP_synth_b/b'su_bac/chlpt"/>
</dbReference>
<gene>
    <name evidence="13" type="primary">atpF</name>
    <name evidence="16" type="ORF">FHR98_002249</name>
</gene>
<feature type="coiled-coil region" evidence="15">
    <location>
        <begin position="29"/>
        <end position="114"/>
    </location>
</feature>
<comment type="subcellular location">
    <subcellularLocation>
        <location evidence="13">Cell membrane</location>
        <topology evidence="13">Single-pass membrane protein</topology>
    </subcellularLocation>
    <subcellularLocation>
        <location evidence="12">Endomembrane system</location>
        <topology evidence="12">Single-pass membrane protein</topology>
    </subcellularLocation>
</comment>
<feature type="transmembrane region" description="Helical" evidence="13">
    <location>
        <begin position="6"/>
        <end position="25"/>
    </location>
</feature>
<dbReference type="GO" id="GO:0005886">
    <property type="term" value="C:plasma membrane"/>
    <property type="evidence" value="ECO:0007669"/>
    <property type="project" value="UniProtKB-SubCell"/>
</dbReference>
<keyword evidence="5 13" id="KW-0375">Hydrogen ion transport</keyword>
<comment type="similarity">
    <text evidence="1 13 14">Belongs to the ATPase B chain family.</text>
</comment>
<evidence type="ECO:0000256" key="8">
    <source>
        <dbReference type="ARBA" id="ARBA00023136"/>
    </source>
</evidence>
<evidence type="ECO:0000256" key="11">
    <source>
        <dbReference type="ARBA" id="ARBA00025614"/>
    </source>
</evidence>
<dbReference type="PANTHER" id="PTHR33445">
    <property type="entry name" value="ATP SYNTHASE SUBUNIT B', CHLOROPLASTIC"/>
    <property type="match status" value="1"/>
</dbReference>
<dbReference type="HAMAP" id="MF_01398">
    <property type="entry name" value="ATP_synth_b_bprime"/>
    <property type="match status" value="1"/>
</dbReference>
<dbReference type="CDD" id="cd06503">
    <property type="entry name" value="ATP-synt_Fo_b"/>
    <property type="match status" value="1"/>
</dbReference>
<evidence type="ECO:0000256" key="5">
    <source>
        <dbReference type="ARBA" id="ARBA00022781"/>
    </source>
</evidence>
<name>A0A839SWQ4_9PROT</name>
<protein>
    <recommendedName>
        <fullName evidence="13">ATP synthase subunit b</fullName>
    </recommendedName>
    <alternativeName>
        <fullName evidence="13">ATP synthase F(0) sector subunit b</fullName>
    </alternativeName>
    <alternativeName>
        <fullName evidence="13">ATPase subunit I</fullName>
    </alternativeName>
    <alternativeName>
        <fullName evidence="13">F-type ATPase subunit b</fullName>
        <shortName evidence="13">F-ATPase subunit b</shortName>
    </alternativeName>
</protein>
<sequence>MFSSPEFWVAAALVIFIGLAVWKGMRPLLDSLDQRSEKIRNELDEARSLREEAQALLADYKRKQRDALAEAEQIVDHAKQEAQRLAKKAEADLKEQLVRREQQALDKIAQAEQHALREVRDQAVDLAIAATAKLVESKLTDKDAGKLVDDSIAGLGSKLN</sequence>
<keyword evidence="3 13" id="KW-0138">CF(0)</keyword>
<evidence type="ECO:0000256" key="9">
    <source>
        <dbReference type="ARBA" id="ARBA00023310"/>
    </source>
</evidence>
<evidence type="ECO:0000256" key="14">
    <source>
        <dbReference type="RuleBase" id="RU003848"/>
    </source>
</evidence>
<comment type="caution">
    <text evidence="16">The sequence shown here is derived from an EMBL/GenBank/DDBJ whole genome shotgun (WGS) entry which is preliminary data.</text>
</comment>
<evidence type="ECO:0000256" key="12">
    <source>
        <dbReference type="ARBA" id="ARBA00037847"/>
    </source>
</evidence>
<evidence type="ECO:0000256" key="15">
    <source>
        <dbReference type="SAM" id="Coils"/>
    </source>
</evidence>
<accession>A0A839SWQ4</accession>
<keyword evidence="6 13" id="KW-1133">Transmembrane helix</keyword>
<evidence type="ECO:0000256" key="2">
    <source>
        <dbReference type="ARBA" id="ARBA00022448"/>
    </source>
</evidence>
<dbReference type="AlphaFoldDB" id="A0A839SWQ4"/>
<evidence type="ECO:0000256" key="6">
    <source>
        <dbReference type="ARBA" id="ARBA00022989"/>
    </source>
</evidence>
<proteinExistence type="inferred from homology"/>
<evidence type="ECO:0000313" key="16">
    <source>
        <dbReference type="EMBL" id="MBB3065946.1"/>
    </source>
</evidence>
<dbReference type="GO" id="GO:0045259">
    <property type="term" value="C:proton-transporting ATP synthase complex"/>
    <property type="evidence" value="ECO:0007669"/>
    <property type="project" value="UniProtKB-KW"/>
</dbReference>
<keyword evidence="15" id="KW-0175">Coiled coil</keyword>
<dbReference type="Pfam" id="PF00430">
    <property type="entry name" value="ATP-synt_B"/>
    <property type="match status" value="1"/>
</dbReference>
<evidence type="ECO:0000256" key="13">
    <source>
        <dbReference type="HAMAP-Rule" id="MF_01398"/>
    </source>
</evidence>
<reference evidence="16 17" key="1">
    <citation type="submission" date="2020-08" db="EMBL/GenBank/DDBJ databases">
        <title>Genomic Encyclopedia of Type Strains, Phase III (KMG-III): the genomes of soil and plant-associated and newly described type strains.</title>
        <authorList>
            <person name="Whitman W."/>
        </authorList>
    </citation>
    <scope>NUCLEOTIDE SEQUENCE [LARGE SCALE GENOMIC DNA]</scope>
    <source>
        <strain evidence="16 17">CECT 8803</strain>
    </source>
</reference>
<dbReference type="GO" id="GO:0012505">
    <property type="term" value="C:endomembrane system"/>
    <property type="evidence" value="ECO:0007669"/>
    <property type="project" value="UniProtKB-SubCell"/>
</dbReference>
<dbReference type="GO" id="GO:0046933">
    <property type="term" value="F:proton-transporting ATP synthase activity, rotational mechanism"/>
    <property type="evidence" value="ECO:0007669"/>
    <property type="project" value="UniProtKB-UniRule"/>
</dbReference>
<dbReference type="EMBL" id="JACHXA010000006">
    <property type="protein sequence ID" value="MBB3065946.1"/>
    <property type="molecule type" value="Genomic_DNA"/>
</dbReference>
<keyword evidence="8 13" id="KW-0472">Membrane</keyword>
<dbReference type="PANTHER" id="PTHR33445:SF1">
    <property type="entry name" value="ATP SYNTHASE SUBUNIT B"/>
    <property type="match status" value="1"/>
</dbReference>
<keyword evidence="4 13" id="KW-0812">Transmembrane</keyword>
<organism evidence="16 17">
    <name type="scientific">Limibacillus halophilus</name>
    <dbReference type="NCBI Taxonomy" id="1579333"/>
    <lineage>
        <taxon>Bacteria</taxon>
        <taxon>Pseudomonadati</taxon>
        <taxon>Pseudomonadota</taxon>
        <taxon>Alphaproteobacteria</taxon>
        <taxon>Rhodospirillales</taxon>
        <taxon>Rhodovibrionaceae</taxon>
        <taxon>Limibacillus</taxon>
    </lineage>
</organism>
<keyword evidence="13" id="KW-1003">Cell membrane</keyword>
<comment type="function">
    <text evidence="10 13">F(1)F(0) ATP synthase produces ATP from ADP in the presence of a proton or sodium gradient. F-type ATPases consist of two structural domains, F(1) containing the extramembraneous catalytic core and F(0) containing the membrane proton channel, linked together by a central stalk and a peripheral stalk. During catalysis, ATP synthesis in the catalytic domain of F(1) is coupled via a rotary mechanism of the central stalk subunits to proton translocation.</text>
</comment>
<evidence type="ECO:0000256" key="1">
    <source>
        <dbReference type="ARBA" id="ARBA00005513"/>
    </source>
</evidence>
<dbReference type="RefSeq" id="WP_183416776.1">
    <property type="nucleotide sequence ID" value="NZ_JACHXA010000006.1"/>
</dbReference>
<evidence type="ECO:0000256" key="4">
    <source>
        <dbReference type="ARBA" id="ARBA00022692"/>
    </source>
</evidence>
<comment type="subunit">
    <text evidence="13">F-type ATPases have 2 components, F(1) - the catalytic core - and F(0) - the membrane proton channel. F(1) has five subunits: alpha(3), beta(3), gamma(1), delta(1), epsilon(1). F(0) has three main subunits: a(1), b(2) and c(10-14). The alpha and beta chains form an alternating ring which encloses part of the gamma chain. F(1) is attached to F(0) by a central stalk formed by the gamma and epsilon chains, while a peripheral stalk is formed by the delta and b chains.</text>
</comment>
<keyword evidence="9 13" id="KW-0066">ATP synthesis</keyword>
<evidence type="ECO:0000256" key="3">
    <source>
        <dbReference type="ARBA" id="ARBA00022547"/>
    </source>
</evidence>
<evidence type="ECO:0000256" key="10">
    <source>
        <dbReference type="ARBA" id="ARBA00025198"/>
    </source>
</evidence>
<dbReference type="GO" id="GO:0046961">
    <property type="term" value="F:proton-transporting ATPase activity, rotational mechanism"/>
    <property type="evidence" value="ECO:0007669"/>
    <property type="project" value="TreeGrafter"/>
</dbReference>
<keyword evidence="7 13" id="KW-0406">Ion transport</keyword>
<dbReference type="Proteomes" id="UP000581135">
    <property type="component" value="Unassembled WGS sequence"/>
</dbReference>
<evidence type="ECO:0000313" key="17">
    <source>
        <dbReference type="Proteomes" id="UP000581135"/>
    </source>
</evidence>
<keyword evidence="2 13" id="KW-0813">Transport</keyword>
<dbReference type="InterPro" id="IPR050059">
    <property type="entry name" value="ATP_synthase_B_chain"/>
</dbReference>